<dbReference type="STRING" id="1220188.A0A4S3JLV0"/>
<dbReference type="InterPro" id="IPR000182">
    <property type="entry name" value="GNAT_dom"/>
</dbReference>
<comment type="caution">
    <text evidence="3">The sequence shown here is derived from an EMBL/GenBank/DDBJ whole genome shotgun (WGS) entry which is preliminary data.</text>
</comment>
<dbReference type="Proteomes" id="UP000324241">
    <property type="component" value="Unassembled WGS sequence"/>
</dbReference>
<dbReference type="PANTHER" id="PTHR43328:SF1">
    <property type="entry name" value="N-ACETYLTRANSFERASE DOMAIN-CONTAINING PROTEIN"/>
    <property type="match status" value="1"/>
</dbReference>
<dbReference type="Pfam" id="PF13302">
    <property type="entry name" value="Acetyltransf_3"/>
    <property type="match status" value="1"/>
</dbReference>
<dbReference type="AlphaFoldDB" id="A0A4S3JLV0"/>
<dbReference type="SUPFAM" id="SSF55729">
    <property type="entry name" value="Acyl-CoA N-acyltransferases (Nat)"/>
    <property type="match status" value="1"/>
</dbReference>
<evidence type="ECO:0000313" key="4">
    <source>
        <dbReference type="Proteomes" id="UP000308092"/>
    </source>
</evidence>
<dbReference type="RefSeq" id="XP_033421367.1">
    <property type="nucleotide sequence ID" value="XM_033575512.1"/>
</dbReference>
<reference evidence="2 5" key="2">
    <citation type="submission" date="2019-08" db="EMBL/GenBank/DDBJ databases">
        <title>The genome sequence of a newly discovered highly antifungal drug resistant Aspergillus species, Aspergillus tanneri NIH 1004.</title>
        <authorList>
            <person name="Mounaud S."/>
            <person name="Singh I."/>
            <person name="Joardar V."/>
            <person name="Pakala S."/>
            <person name="Pakala S."/>
            <person name="Venepally P."/>
            <person name="Chung J.K."/>
            <person name="Losada L."/>
            <person name="Nierman W.C."/>
        </authorList>
    </citation>
    <scope>NUCLEOTIDE SEQUENCE [LARGE SCALE GENOMIC DNA]</scope>
    <source>
        <strain evidence="2 5">NIH1004</strain>
    </source>
</reference>
<dbReference type="PANTHER" id="PTHR43328">
    <property type="entry name" value="ACETYLTRANSFERASE-RELATED"/>
    <property type="match status" value="1"/>
</dbReference>
<reference evidence="3 4" key="1">
    <citation type="submission" date="2019-03" db="EMBL/GenBank/DDBJ databases">
        <title>The genome sequence of a newly discovered highly antifungal drug resistant Aspergillus species, Aspergillus tanneri NIH 1004.</title>
        <authorList>
            <person name="Mounaud S."/>
            <person name="Singh I."/>
            <person name="Joardar V."/>
            <person name="Pakala S."/>
            <person name="Pakala S."/>
            <person name="Venepally P."/>
            <person name="Hoover J."/>
            <person name="Nierman W."/>
            <person name="Chung J."/>
            <person name="Losada L."/>
        </authorList>
    </citation>
    <scope>NUCLEOTIDE SEQUENCE [LARGE SCALE GENOMIC DNA]</scope>
    <source>
        <strain evidence="3 4">NIH1004</strain>
    </source>
</reference>
<dbReference type="GO" id="GO:0016747">
    <property type="term" value="F:acyltransferase activity, transferring groups other than amino-acyl groups"/>
    <property type="evidence" value="ECO:0007669"/>
    <property type="project" value="InterPro"/>
</dbReference>
<evidence type="ECO:0000259" key="1">
    <source>
        <dbReference type="Pfam" id="PF13302"/>
    </source>
</evidence>
<dbReference type="EMBL" id="QUQM01000008">
    <property type="protein sequence ID" value="KAA8642005.1"/>
    <property type="molecule type" value="Genomic_DNA"/>
</dbReference>
<sequence>MNHNPHNNELYLRLPTPHQNIIVTPFRPHNREDESALVAHLNDMRVASWLIGPPFPYKLEDAKLWVARSSEKSDKQLEEAKAQSFVGGCPFSCIREVLAEDDDGITKDILIGGIDVERYEYIDFPENSEMRRGAAEKNLALPLGSPEIEWSIGDWLAASHHGRGIMTAVMKTVLYDWAIPRMNARHFKVTAFAGNHGSVRVFEKLGFQPYKTLVDWISLPESRGGGVRSIEVLSLDLEY</sequence>
<accession>A0A4S3JLV0</accession>
<name>A0A4S3JLV0_9EURO</name>
<dbReference type="Gene3D" id="3.40.630.30">
    <property type="match status" value="1"/>
</dbReference>
<protein>
    <recommendedName>
        <fullName evidence="1">N-acetyltransferase domain-containing protein</fullName>
    </recommendedName>
</protein>
<proteinExistence type="predicted"/>
<dbReference type="Proteomes" id="UP000308092">
    <property type="component" value="Unassembled WGS sequence"/>
</dbReference>
<keyword evidence="4" id="KW-1185">Reference proteome</keyword>
<dbReference type="GeneID" id="54333645"/>
<dbReference type="OrthoDB" id="630895at2759"/>
<organism evidence="3 4">
    <name type="scientific">Aspergillus tanneri</name>
    <dbReference type="NCBI Taxonomy" id="1220188"/>
    <lineage>
        <taxon>Eukaryota</taxon>
        <taxon>Fungi</taxon>
        <taxon>Dikarya</taxon>
        <taxon>Ascomycota</taxon>
        <taxon>Pezizomycotina</taxon>
        <taxon>Eurotiomycetes</taxon>
        <taxon>Eurotiomycetidae</taxon>
        <taxon>Eurotiales</taxon>
        <taxon>Aspergillaceae</taxon>
        <taxon>Aspergillus</taxon>
        <taxon>Aspergillus subgen. Circumdati</taxon>
    </lineage>
</organism>
<evidence type="ECO:0000313" key="3">
    <source>
        <dbReference type="EMBL" id="THC96566.1"/>
    </source>
</evidence>
<dbReference type="VEuPathDB" id="FungiDB:EYZ11_003958"/>
<feature type="domain" description="N-acetyltransferase" evidence="1">
    <location>
        <begin position="26"/>
        <end position="208"/>
    </location>
</feature>
<evidence type="ECO:0000313" key="2">
    <source>
        <dbReference type="EMBL" id="KAA8642005.1"/>
    </source>
</evidence>
<evidence type="ECO:0000313" key="5">
    <source>
        <dbReference type="Proteomes" id="UP000324241"/>
    </source>
</evidence>
<gene>
    <name evidence="2" type="ORF">ATNIH1004_010944</name>
    <name evidence="3" type="ORF">EYZ11_003958</name>
</gene>
<dbReference type="InterPro" id="IPR016181">
    <property type="entry name" value="Acyl_CoA_acyltransferase"/>
</dbReference>
<dbReference type="EMBL" id="SOSA01000108">
    <property type="protein sequence ID" value="THC96566.1"/>
    <property type="molecule type" value="Genomic_DNA"/>
</dbReference>